<name>A0A1H2BEG1_9MICC</name>
<evidence type="ECO:0000256" key="6">
    <source>
        <dbReference type="ARBA" id="ARBA00022741"/>
    </source>
</evidence>
<evidence type="ECO:0000256" key="11">
    <source>
        <dbReference type="HAMAP-Rule" id="MF_00137"/>
    </source>
</evidence>
<dbReference type="RefSeq" id="WP_091722994.1">
    <property type="nucleotide sequence ID" value="NZ_LT629779.1"/>
</dbReference>
<proteinExistence type="inferred from homology"/>
<evidence type="ECO:0000313" key="14">
    <source>
        <dbReference type="Proteomes" id="UP000198751"/>
    </source>
</evidence>
<evidence type="ECO:0000256" key="8">
    <source>
        <dbReference type="ARBA" id="ARBA00022840"/>
    </source>
</evidence>
<accession>A0A1H2BEG1</accession>
<comment type="pathway">
    <text evidence="1 11">Purine metabolism; IMP biosynthesis via de novo pathway; 5-amino-1-(5-phospho-D-ribosyl)imidazole-4-carboxamide from 5-amino-1-(5-phospho-D-ribosyl)imidazole-4-carboxylate: step 1/2.</text>
</comment>
<dbReference type="GO" id="GO:0005737">
    <property type="term" value="C:cytoplasm"/>
    <property type="evidence" value="ECO:0007669"/>
    <property type="project" value="TreeGrafter"/>
</dbReference>
<gene>
    <name evidence="11" type="primary">purC</name>
    <name evidence="13" type="ORF">SAMN04489743_3625</name>
</gene>
<dbReference type="OrthoDB" id="9801549at2"/>
<dbReference type="EMBL" id="LT629779">
    <property type="protein sequence ID" value="SDT56467.1"/>
    <property type="molecule type" value="Genomic_DNA"/>
</dbReference>
<sequence>MSETPASRGFSSAGTLDLPGWTHVYSGKVRDLYEPADESVKERVGQDCVLVVASDRISAYDHVLSSEIPDKGRILTQLSLWWFDQLGVEHHVLGSTVEEGVPAEVEGRAMICKKLDMFPVECIARGYLTGSGLLEYRASGTVCNIPLPDGLVDGSRLEHAIFTPSAKAAVGEHDENITYDAVVALVGDDIAARLSELTLKIYTTAEKIARERGIILADTKVEFGYDAVSGSITLGDEVLTPDSSRFWDAGTYQPGQAQPSYDKQYVRDWLTSAESGWDRASDTPPPALPAEVVERTRSRYVEAYEKITGKTFA</sequence>
<evidence type="ECO:0000256" key="5">
    <source>
        <dbReference type="ARBA" id="ARBA00022598"/>
    </source>
</evidence>
<keyword evidence="7 11" id="KW-0658">Purine biosynthesis</keyword>
<dbReference type="Gene3D" id="3.30.200.20">
    <property type="entry name" value="Phosphorylase Kinase, domain 1"/>
    <property type="match status" value="1"/>
</dbReference>
<dbReference type="PANTHER" id="PTHR43700">
    <property type="entry name" value="PHOSPHORIBOSYLAMINOIMIDAZOLE-SUCCINOCARBOXAMIDE SYNTHASE"/>
    <property type="match status" value="1"/>
</dbReference>
<dbReference type="InterPro" id="IPR028923">
    <property type="entry name" value="SAICAR_synt/ADE2_N"/>
</dbReference>
<evidence type="ECO:0000256" key="4">
    <source>
        <dbReference type="ARBA" id="ARBA00016460"/>
    </source>
</evidence>
<comment type="similarity">
    <text evidence="2 11">Belongs to the SAICAR synthetase family.</text>
</comment>
<dbReference type="NCBIfam" id="TIGR00081">
    <property type="entry name" value="purC"/>
    <property type="match status" value="1"/>
</dbReference>
<evidence type="ECO:0000313" key="13">
    <source>
        <dbReference type="EMBL" id="SDT56467.1"/>
    </source>
</evidence>
<dbReference type="InterPro" id="IPR001636">
    <property type="entry name" value="SAICAR_synth"/>
</dbReference>
<keyword evidence="8 11" id="KW-0067">ATP-binding</keyword>
<dbReference type="GO" id="GO:0004639">
    <property type="term" value="F:phosphoribosylaminoimidazolesuccinocarboxamide synthase activity"/>
    <property type="evidence" value="ECO:0007669"/>
    <property type="project" value="UniProtKB-UniRule"/>
</dbReference>
<dbReference type="Gene3D" id="3.30.470.20">
    <property type="entry name" value="ATP-grasp fold, B domain"/>
    <property type="match status" value="1"/>
</dbReference>
<evidence type="ECO:0000256" key="9">
    <source>
        <dbReference type="ARBA" id="ARBA00030409"/>
    </source>
</evidence>
<dbReference type="NCBIfam" id="NF010568">
    <property type="entry name" value="PRK13961.1"/>
    <property type="match status" value="1"/>
</dbReference>
<dbReference type="FunFam" id="3.30.470.20:FF:000015">
    <property type="entry name" value="Phosphoribosylaminoimidazole-succinocarboxamide synthase"/>
    <property type="match status" value="1"/>
</dbReference>
<dbReference type="GO" id="GO:0006189">
    <property type="term" value="P:'de novo' IMP biosynthetic process"/>
    <property type="evidence" value="ECO:0007669"/>
    <property type="project" value="UniProtKB-UniRule"/>
</dbReference>
<dbReference type="SUPFAM" id="SSF56104">
    <property type="entry name" value="SAICAR synthase-like"/>
    <property type="match status" value="1"/>
</dbReference>
<dbReference type="PANTHER" id="PTHR43700:SF1">
    <property type="entry name" value="PHOSPHORIBOSYLAMINOIMIDAZOLE-SUCCINOCARBOXAMIDE SYNTHASE"/>
    <property type="match status" value="1"/>
</dbReference>
<evidence type="ECO:0000256" key="2">
    <source>
        <dbReference type="ARBA" id="ARBA00010190"/>
    </source>
</evidence>
<feature type="domain" description="SAICAR synthetase/ADE2 N-terminal" evidence="12">
    <location>
        <begin position="24"/>
        <end position="282"/>
    </location>
</feature>
<dbReference type="CDD" id="cd01414">
    <property type="entry name" value="SAICAR_synt_Sc"/>
    <property type="match status" value="1"/>
</dbReference>
<keyword evidence="6 11" id="KW-0547">Nucleotide-binding</keyword>
<dbReference type="InterPro" id="IPR018236">
    <property type="entry name" value="SAICAR_synthetase_CS"/>
</dbReference>
<evidence type="ECO:0000259" key="12">
    <source>
        <dbReference type="Pfam" id="PF01259"/>
    </source>
</evidence>
<keyword evidence="14" id="KW-1185">Reference proteome</keyword>
<dbReference type="AlphaFoldDB" id="A0A1H2BEG1"/>
<comment type="catalytic activity">
    <reaction evidence="10 11">
        <text>5-amino-1-(5-phospho-D-ribosyl)imidazole-4-carboxylate + L-aspartate + ATP = (2S)-2-[5-amino-1-(5-phospho-beta-D-ribosyl)imidazole-4-carboxamido]succinate + ADP + phosphate + 2 H(+)</text>
        <dbReference type="Rhea" id="RHEA:22628"/>
        <dbReference type="ChEBI" id="CHEBI:15378"/>
        <dbReference type="ChEBI" id="CHEBI:29991"/>
        <dbReference type="ChEBI" id="CHEBI:30616"/>
        <dbReference type="ChEBI" id="CHEBI:43474"/>
        <dbReference type="ChEBI" id="CHEBI:58443"/>
        <dbReference type="ChEBI" id="CHEBI:77657"/>
        <dbReference type="ChEBI" id="CHEBI:456216"/>
        <dbReference type="EC" id="6.3.2.6"/>
    </reaction>
</comment>
<keyword evidence="5 11" id="KW-0436">Ligase</keyword>
<evidence type="ECO:0000256" key="10">
    <source>
        <dbReference type="ARBA" id="ARBA00048475"/>
    </source>
</evidence>
<dbReference type="UniPathway" id="UPA00074">
    <property type="reaction ID" value="UER00131"/>
</dbReference>
<dbReference type="GO" id="GO:0005524">
    <property type="term" value="F:ATP binding"/>
    <property type="evidence" value="ECO:0007669"/>
    <property type="project" value="UniProtKB-KW"/>
</dbReference>
<evidence type="ECO:0000256" key="7">
    <source>
        <dbReference type="ARBA" id="ARBA00022755"/>
    </source>
</evidence>
<dbReference type="SMR" id="A0A1H2BEG1"/>
<dbReference type="HAMAP" id="MF_00137">
    <property type="entry name" value="SAICAR_synth"/>
    <property type="match status" value="1"/>
</dbReference>
<reference evidence="14" key="1">
    <citation type="submission" date="2016-10" db="EMBL/GenBank/DDBJ databases">
        <authorList>
            <person name="Varghese N."/>
            <person name="Submissions S."/>
        </authorList>
    </citation>
    <scope>NUCLEOTIDE SEQUENCE [LARGE SCALE GENOMIC DNA]</scope>
    <source>
        <strain evidence="14">IMMIB L-1606</strain>
    </source>
</reference>
<dbReference type="EC" id="6.3.2.6" evidence="3 11"/>
<evidence type="ECO:0000256" key="3">
    <source>
        <dbReference type="ARBA" id="ARBA00012217"/>
    </source>
</evidence>
<organism evidence="13 14">
    <name type="scientific">Pseudarthrobacter equi</name>
    <dbReference type="NCBI Taxonomy" id="728066"/>
    <lineage>
        <taxon>Bacteria</taxon>
        <taxon>Bacillati</taxon>
        <taxon>Actinomycetota</taxon>
        <taxon>Actinomycetes</taxon>
        <taxon>Micrococcales</taxon>
        <taxon>Micrococcaceae</taxon>
        <taxon>Pseudarthrobacter</taxon>
    </lineage>
</organism>
<evidence type="ECO:0000256" key="1">
    <source>
        <dbReference type="ARBA" id="ARBA00004672"/>
    </source>
</evidence>
<dbReference type="PROSITE" id="PS01057">
    <property type="entry name" value="SAICAR_SYNTHETASE_1"/>
    <property type="match status" value="1"/>
</dbReference>
<protein>
    <recommendedName>
        <fullName evidence="4 11">Phosphoribosylaminoimidazole-succinocarboxamide synthase</fullName>
        <ecNumber evidence="3 11">6.3.2.6</ecNumber>
    </recommendedName>
    <alternativeName>
        <fullName evidence="9 11">SAICAR synthetase</fullName>
    </alternativeName>
</protein>
<dbReference type="Pfam" id="PF01259">
    <property type="entry name" value="SAICAR_synt"/>
    <property type="match status" value="1"/>
</dbReference>
<dbReference type="Proteomes" id="UP000198751">
    <property type="component" value="Chromosome I"/>
</dbReference>